<evidence type="ECO:0000256" key="3">
    <source>
        <dbReference type="ARBA" id="ARBA00022448"/>
    </source>
</evidence>
<gene>
    <name evidence="15" type="ORF">EGK74_11390</name>
</gene>
<keyword evidence="5" id="KW-0349">Heme</keyword>
<sequence>MMKNQTTYNRTARYLHWGMALCYTVMFATEIAWNMNDSLKFLMNPHRAIGILLLILTLFRVIWAITHAKQPPAKSLTAKLGHRVLYVLMLAVPIVGVVRQAGFAQGNQPLIDLGIA</sequence>
<evidence type="ECO:0000256" key="8">
    <source>
        <dbReference type="ARBA" id="ARBA00022982"/>
    </source>
</evidence>
<feature type="transmembrane region" description="Helical" evidence="13">
    <location>
        <begin position="12"/>
        <end position="33"/>
    </location>
</feature>
<dbReference type="AlphaFoldDB" id="A0A3N4MWT1"/>
<evidence type="ECO:0000256" key="5">
    <source>
        <dbReference type="ARBA" id="ARBA00022617"/>
    </source>
</evidence>
<dbReference type="PANTHER" id="PTHR30529">
    <property type="entry name" value="CYTOCHROME B561"/>
    <property type="match status" value="1"/>
</dbReference>
<evidence type="ECO:0000256" key="10">
    <source>
        <dbReference type="ARBA" id="ARBA00023004"/>
    </source>
</evidence>
<evidence type="ECO:0000256" key="11">
    <source>
        <dbReference type="ARBA" id="ARBA00023136"/>
    </source>
</evidence>
<dbReference type="SUPFAM" id="SSF81342">
    <property type="entry name" value="Transmembrane di-heme cytochromes"/>
    <property type="match status" value="1"/>
</dbReference>
<evidence type="ECO:0000313" key="15">
    <source>
        <dbReference type="EMBL" id="RPD84160.1"/>
    </source>
</evidence>
<comment type="cofactor">
    <cofactor evidence="1">
        <name>heme b</name>
        <dbReference type="ChEBI" id="CHEBI:60344"/>
    </cofactor>
</comment>
<protein>
    <submittedName>
        <fullName evidence="15">Cytochrome b</fullName>
    </submittedName>
</protein>
<keyword evidence="4" id="KW-1003">Cell membrane</keyword>
<proteinExistence type="inferred from homology"/>
<keyword evidence="16" id="KW-1185">Reference proteome</keyword>
<comment type="subcellular location">
    <subcellularLocation>
        <location evidence="2">Cell membrane</location>
        <topology evidence="2">Multi-pass membrane protein</topology>
    </subcellularLocation>
</comment>
<dbReference type="InterPro" id="IPR011577">
    <property type="entry name" value="Cyt_b561_bac/Ni-Hgenase"/>
</dbReference>
<keyword evidence="6 13" id="KW-0812">Transmembrane</keyword>
<feature type="transmembrane region" description="Helical" evidence="13">
    <location>
        <begin position="84"/>
        <end position="103"/>
    </location>
</feature>
<dbReference type="Pfam" id="PF01292">
    <property type="entry name" value="Ni_hydr_CYTB"/>
    <property type="match status" value="1"/>
</dbReference>
<comment type="caution">
    <text evidence="15">The sequence shown here is derived from an EMBL/GenBank/DDBJ whole genome shotgun (WGS) entry which is preliminary data.</text>
</comment>
<reference evidence="15 16" key="1">
    <citation type="submission" date="2018-11" db="EMBL/GenBank/DDBJ databases">
        <title>Neisseria weixii sp. nov. isolated from the rectal contents of plateau pika (Ochotona cruzoniae).</title>
        <authorList>
            <person name="Zhang G."/>
        </authorList>
    </citation>
    <scope>NUCLEOTIDE SEQUENCE [LARGE SCALE GENOMIC DNA]</scope>
    <source>
        <strain evidence="15 16">10009</strain>
    </source>
</reference>
<evidence type="ECO:0000256" key="12">
    <source>
        <dbReference type="ARBA" id="ARBA00037975"/>
    </source>
</evidence>
<organism evidence="15 16">
    <name type="scientific">Neisseria weixii</name>
    <dbReference type="NCBI Taxonomy" id="1853276"/>
    <lineage>
        <taxon>Bacteria</taxon>
        <taxon>Pseudomonadati</taxon>
        <taxon>Pseudomonadota</taxon>
        <taxon>Betaproteobacteria</taxon>
        <taxon>Neisseriales</taxon>
        <taxon>Neisseriaceae</taxon>
        <taxon>Neisseria</taxon>
    </lineage>
</organism>
<dbReference type="GO" id="GO:0022904">
    <property type="term" value="P:respiratory electron transport chain"/>
    <property type="evidence" value="ECO:0007669"/>
    <property type="project" value="InterPro"/>
</dbReference>
<evidence type="ECO:0000256" key="2">
    <source>
        <dbReference type="ARBA" id="ARBA00004651"/>
    </source>
</evidence>
<evidence type="ECO:0000256" key="1">
    <source>
        <dbReference type="ARBA" id="ARBA00001970"/>
    </source>
</evidence>
<evidence type="ECO:0000259" key="14">
    <source>
        <dbReference type="Pfam" id="PF01292"/>
    </source>
</evidence>
<keyword evidence="3" id="KW-0813">Transport</keyword>
<keyword evidence="9 13" id="KW-1133">Transmembrane helix</keyword>
<dbReference type="GO" id="GO:0046872">
    <property type="term" value="F:metal ion binding"/>
    <property type="evidence" value="ECO:0007669"/>
    <property type="project" value="UniProtKB-KW"/>
</dbReference>
<dbReference type="InterPro" id="IPR052168">
    <property type="entry name" value="Cytochrome_b561_oxidase"/>
</dbReference>
<keyword evidence="8" id="KW-0249">Electron transport</keyword>
<dbReference type="GO" id="GO:0005886">
    <property type="term" value="C:plasma membrane"/>
    <property type="evidence" value="ECO:0007669"/>
    <property type="project" value="UniProtKB-SubCell"/>
</dbReference>
<dbReference type="EMBL" id="RPFL01000041">
    <property type="protein sequence ID" value="RPD84160.1"/>
    <property type="molecule type" value="Genomic_DNA"/>
</dbReference>
<dbReference type="OrthoDB" id="8723024at2"/>
<dbReference type="Proteomes" id="UP000272412">
    <property type="component" value="Unassembled WGS sequence"/>
</dbReference>
<dbReference type="GO" id="GO:0020037">
    <property type="term" value="F:heme binding"/>
    <property type="evidence" value="ECO:0007669"/>
    <property type="project" value="TreeGrafter"/>
</dbReference>
<evidence type="ECO:0000256" key="9">
    <source>
        <dbReference type="ARBA" id="ARBA00022989"/>
    </source>
</evidence>
<dbReference type="InterPro" id="IPR016174">
    <property type="entry name" value="Di-haem_cyt_TM"/>
</dbReference>
<keyword evidence="7" id="KW-0479">Metal-binding</keyword>
<feature type="domain" description="Cytochrome b561 bacterial/Ni-hydrogenase" evidence="14">
    <location>
        <begin position="8"/>
        <end position="99"/>
    </location>
</feature>
<accession>A0A3N4MWT1</accession>
<dbReference type="Gene3D" id="1.20.950.20">
    <property type="entry name" value="Transmembrane di-heme cytochromes, Chain C"/>
    <property type="match status" value="1"/>
</dbReference>
<comment type="similarity">
    <text evidence="12">Belongs to the cytochrome b561 family.</text>
</comment>
<feature type="transmembrane region" description="Helical" evidence="13">
    <location>
        <begin position="45"/>
        <end position="63"/>
    </location>
</feature>
<dbReference type="PANTHER" id="PTHR30529:SF1">
    <property type="entry name" value="CYTOCHROME B561 HOMOLOG 2"/>
    <property type="match status" value="1"/>
</dbReference>
<dbReference type="GO" id="GO:0009055">
    <property type="term" value="F:electron transfer activity"/>
    <property type="evidence" value="ECO:0007669"/>
    <property type="project" value="InterPro"/>
</dbReference>
<evidence type="ECO:0000256" key="6">
    <source>
        <dbReference type="ARBA" id="ARBA00022692"/>
    </source>
</evidence>
<evidence type="ECO:0000256" key="4">
    <source>
        <dbReference type="ARBA" id="ARBA00022475"/>
    </source>
</evidence>
<keyword evidence="10" id="KW-0408">Iron</keyword>
<name>A0A3N4MWT1_9NEIS</name>
<evidence type="ECO:0000313" key="16">
    <source>
        <dbReference type="Proteomes" id="UP000272412"/>
    </source>
</evidence>
<evidence type="ECO:0000256" key="7">
    <source>
        <dbReference type="ARBA" id="ARBA00022723"/>
    </source>
</evidence>
<keyword evidence="11 13" id="KW-0472">Membrane</keyword>
<evidence type="ECO:0000256" key="13">
    <source>
        <dbReference type="SAM" id="Phobius"/>
    </source>
</evidence>